<dbReference type="AlphaFoldDB" id="A0A9N9J0A7"/>
<dbReference type="EMBL" id="CAJVPV010038221">
    <property type="protein sequence ID" value="CAG8756306.1"/>
    <property type="molecule type" value="Genomic_DNA"/>
</dbReference>
<feature type="coiled-coil region" evidence="1">
    <location>
        <begin position="10"/>
        <end position="177"/>
    </location>
</feature>
<reference evidence="2" key="1">
    <citation type="submission" date="2021-06" db="EMBL/GenBank/DDBJ databases">
        <authorList>
            <person name="Kallberg Y."/>
            <person name="Tangrot J."/>
            <person name="Rosling A."/>
        </authorList>
    </citation>
    <scope>NUCLEOTIDE SEQUENCE</scope>
    <source>
        <strain evidence="2">CL551</strain>
    </source>
</reference>
<proteinExistence type="predicted"/>
<comment type="caution">
    <text evidence="2">The sequence shown here is derived from an EMBL/GenBank/DDBJ whole genome shotgun (WGS) entry which is preliminary data.</text>
</comment>
<dbReference type="GO" id="GO:0006406">
    <property type="term" value="P:mRNA export from nucleus"/>
    <property type="evidence" value="ECO:0007669"/>
    <property type="project" value="TreeGrafter"/>
</dbReference>
<dbReference type="PANTHER" id="PTHR18898:SF2">
    <property type="entry name" value="NUCLEOPROTEIN TPR"/>
    <property type="match status" value="1"/>
</dbReference>
<feature type="non-terminal residue" evidence="2">
    <location>
        <position position="1"/>
    </location>
</feature>
<evidence type="ECO:0000313" key="3">
    <source>
        <dbReference type="Proteomes" id="UP000789342"/>
    </source>
</evidence>
<gene>
    <name evidence="2" type="ORF">AMORRO_LOCUS15617</name>
</gene>
<dbReference type="Proteomes" id="UP000789342">
    <property type="component" value="Unassembled WGS sequence"/>
</dbReference>
<dbReference type="PANTHER" id="PTHR18898">
    <property type="entry name" value="NUCLEOPROTEIN TPR-RELATED"/>
    <property type="match status" value="1"/>
</dbReference>
<sequence>TQKEIFAQQAERFKAQFELAQKSLDETRELLVQERERAKNSESFEQQQAELLEKRTQMKILDESNQTLRAEKEKLEQQVTTLQSSLKKSEEDIQTFEAQIQSLNLDRDSALQEVNILKQDNERWKNRFQTILQKYGISDPAELQTLKDNLKSASEERDKLKLDMAKLKKQASNFTIKFKK</sequence>
<evidence type="ECO:0000313" key="2">
    <source>
        <dbReference type="EMBL" id="CAG8756306.1"/>
    </source>
</evidence>
<evidence type="ECO:0000256" key="1">
    <source>
        <dbReference type="SAM" id="Coils"/>
    </source>
</evidence>
<name>A0A9N9J0A7_9GLOM</name>
<protein>
    <submittedName>
        <fullName evidence="2">18933_t:CDS:1</fullName>
    </submittedName>
</protein>
<keyword evidence="1" id="KW-0175">Coiled coil</keyword>
<dbReference type="GO" id="GO:0005643">
    <property type="term" value="C:nuclear pore"/>
    <property type="evidence" value="ECO:0007669"/>
    <property type="project" value="TreeGrafter"/>
</dbReference>
<dbReference type="GO" id="GO:0017056">
    <property type="term" value="F:structural constituent of nuclear pore"/>
    <property type="evidence" value="ECO:0007669"/>
    <property type="project" value="TreeGrafter"/>
</dbReference>
<organism evidence="2 3">
    <name type="scientific">Acaulospora morrowiae</name>
    <dbReference type="NCBI Taxonomy" id="94023"/>
    <lineage>
        <taxon>Eukaryota</taxon>
        <taxon>Fungi</taxon>
        <taxon>Fungi incertae sedis</taxon>
        <taxon>Mucoromycota</taxon>
        <taxon>Glomeromycotina</taxon>
        <taxon>Glomeromycetes</taxon>
        <taxon>Diversisporales</taxon>
        <taxon>Acaulosporaceae</taxon>
        <taxon>Acaulospora</taxon>
    </lineage>
</organism>
<dbReference type="OrthoDB" id="2443245at2759"/>
<keyword evidence="3" id="KW-1185">Reference proteome</keyword>
<accession>A0A9N9J0A7</accession>